<proteinExistence type="predicted"/>
<protein>
    <submittedName>
        <fullName evidence="1">Uncharacterized protein</fullName>
    </submittedName>
</protein>
<name>A0A6M4AT46_9SPHN</name>
<dbReference type="EMBL" id="CP053015">
    <property type="protein sequence ID" value="QJQ32215.1"/>
    <property type="molecule type" value="Genomic_DNA"/>
</dbReference>
<dbReference type="RefSeq" id="WP_169945213.1">
    <property type="nucleotide sequence ID" value="NZ_CP053015.1"/>
</dbReference>
<organism evidence="1 2">
    <name type="scientific">Sphingomonas lacunae</name>
    <dbReference type="NCBI Taxonomy" id="2698828"/>
    <lineage>
        <taxon>Bacteria</taxon>
        <taxon>Pseudomonadati</taxon>
        <taxon>Pseudomonadota</taxon>
        <taxon>Alphaproteobacteria</taxon>
        <taxon>Sphingomonadales</taxon>
        <taxon>Sphingomonadaceae</taxon>
        <taxon>Sphingomonas</taxon>
    </lineage>
</organism>
<dbReference type="Proteomes" id="UP000503018">
    <property type="component" value="Chromosome"/>
</dbReference>
<accession>A0A6M4AT46</accession>
<dbReference type="KEGG" id="slan:GV829_06900"/>
<reference evidence="1 2" key="1">
    <citation type="submission" date="2020-01" db="EMBL/GenBank/DDBJ databases">
        <title>Sphingomonas sp. strain CSW-10.</title>
        <authorList>
            <person name="Chen W.-M."/>
        </authorList>
    </citation>
    <scope>NUCLEOTIDE SEQUENCE [LARGE SCALE GENOMIC DNA]</scope>
    <source>
        <strain evidence="1 2">CSW-10</strain>
    </source>
</reference>
<evidence type="ECO:0000313" key="2">
    <source>
        <dbReference type="Proteomes" id="UP000503018"/>
    </source>
</evidence>
<dbReference type="AlphaFoldDB" id="A0A6M4AT46"/>
<evidence type="ECO:0000313" key="1">
    <source>
        <dbReference type="EMBL" id="QJQ32215.1"/>
    </source>
</evidence>
<sequence>MTARWGHAMIDIVVDGKRINWAGKKAKTFYEKAGKGLVVPSEPSGFGPPVVAAQLSKADSLEPVRRAAHQLQRSIAQMHGPLMALADDMAIIFTTGARLRGDQIKSLWQHGRFVVNDHIYATSRGGATIASERLSHIRHDTVSGYAKHEPGGLEFIILHEFMHMTEAGIAVFADEFAAYAKASGDQPGKRYDDGSIHFRRTEQFVNAAARELMRAAGLKLPLQTKSEPPDSYSKDNMPPYGYEMEAIH</sequence>
<gene>
    <name evidence="1" type="ORF">GV829_06900</name>
</gene>
<keyword evidence="2" id="KW-1185">Reference proteome</keyword>